<name>A0A2T2NRS4_CORCC</name>
<evidence type="ECO:0000313" key="3">
    <source>
        <dbReference type="Proteomes" id="UP000240883"/>
    </source>
</evidence>
<protein>
    <submittedName>
        <fullName evidence="2">Uncharacterized protein</fullName>
    </submittedName>
</protein>
<accession>A0A2T2NRS4</accession>
<reference evidence="2 3" key="1">
    <citation type="journal article" date="2018" name="Front. Microbiol.">
        <title>Genome-Wide Analysis of Corynespora cassiicola Leaf Fall Disease Putative Effectors.</title>
        <authorList>
            <person name="Lopez D."/>
            <person name="Ribeiro S."/>
            <person name="Label P."/>
            <person name="Fumanal B."/>
            <person name="Venisse J.S."/>
            <person name="Kohler A."/>
            <person name="de Oliveira R.R."/>
            <person name="Labutti K."/>
            <person name="Lipzen A."/>
            <person name="Lail K."/>
            <person name="Bauer D."/>
            <person name="Ohm R.A."/>
            <person name="Barry K.W."/>
            <person name="Spatafora J."/>
            <person name="Grigoriev I.V."/>
            <person name="Martin F.M."/>
            <person name="Pujade-Renaud V."/>
        </authorList>
    </citation>
    <scope>NUCLEOTIDE SEQUENCE [LARGE SCALE GENOMIC DNA]</scope>
    <source>
        <strain evidence="2 3">Philippines</strain>
    </source>
</reference>
<feature type="compositionally biased region" description="Basic and acidic residues" evidence="1">
    <location>
        <begin position="258"/>
        <end position="287"/>
    </location>
</feature>
<feature type="region of interest" description="Disordered" evidence="1">
    <location>
        <begin position="253"/>
        <end position="287"/>
    </location>
</feature>
<sequence>MTVASQPRLFVTRLYSTMSHTVSAVYAEKVSGQTLVPRYFNNGSPGTATKENNLYRLRLGSIFGDFVLHENASHQAGAHYWSATYCADIFVQAGLISSQQDVLNLMNQIGLKRGSSSLTGQGLADETLGRDLHTRYNTRYLNGTSQQAVIIALLACHASFAAERGWMLINRVLVTGAWPWLGGYTKDYAKTIAAIMVCLFSCVRHGHTESDVGPLIERLASKLVDSEKFGCTGVRVRTGNALVGDKILFEPANKKKKREDGGEGKNVNKGDEPDMSKDQNKPLEVESPSRWKCSTLLVPEPVQASSKIITGAVCNHGQDLRFTGRIKLASSLVELNDACSPKPEMHGTGLSLVVAQTFHNTHALQEAEGFVRQSRILSVKRGENQCTGCAVKLAHLVGALIVIT</sequence>
<evidence type="ECO:0000256" key="1">
    <source>
        <dbReference type="SAM" id="MobiDB-lite"/>
    </source>
</evidence>
<evidence type="ECO:0000313" key="2">
    <source>
        <dbReference type="EMBL" id="PSN68090.1"/>
    </source>
</evidence>
<keyword evidence="3" id="KW-1185">Reference proteome</keyword>
<dbReference type="AlphaFoldDB" id="A0A2T2NRS4"/>
<organism evidence="2 3">
    <name type="scientific">Corynespora cassiicola Philippines</name>
    <dbReference type="NCBI Taxonomy" id="1448308"/>
    <lineage>
        <taxon>Eukaryota</taxon>
        <taxon>Fungi</taxon>
        <taxon>Dikarya</taxon>
        <taxon>Ascomycota</taxon>
        <taxon>Pezizomycotina</taxon>
        <taxon>Dothideomycetes</taxon>
        <taxon>Pleosporomycetidae</taxon>
        <taxon>Pleosporales</taxon>
        <taxon>Corynesporascaceae</taxon>
        <taxon>Corynespora</taxon>
    </lineage>
</organism>
<dbReference type="EMBL" id="KZ678134">
    <property type="protein sequence ID" value="PSN68090.1"/>
    <property type="molecule type" value="Genomic_DNA"/>
</dbReference>
<dbReference type="Proteomes" id="UP000240883">
    <property type="component" value="Unassembled WGS sequence"/>
</dbReference>
<dbReference type="OrthoDB" id="3801027at2759"/>
<gene>
    <name evidence="2" type="ORF">BS50DRAFT_587304</name>
</gene>
<proteinExistence type="predicted"/>